<dbReference type="InterPro" id="IPR000182">
    <property type="entry name" value="GNAT_dom"/>
</dbReference>
<dbReference type="EMBL" id="JBJHZZ010000022">
    <property type="protein sequence ID" value="MFL0248608.1"/>
    <property type="molecule type" value="Genomic_DNA"/>
</dbReference>
<organism evidence="2 3">
    <name type="scientific">Candidatus Clostridium stratigraminis</name>
    <dbReference type="NCBI Taxonomy" id="3381661"/>
    <lineage>
        <taxon>Bacteria</taxon>
        <taxon>Bacillati</taxon>
        <taxon>Bacillota</taxon>
        <taxon>Clostridia</taxon>
        <taxon>Eubacteriales</taxon>
        <taxon>Clostridiaceae</taxon>
        <taxon>Clostridium</taxon>
    </lineage>
</organism>
<proteinExistence type="predicted"/>
<name>A0ABW8T7Y9_9CLOT</name>
<evidence type="ECO:0000259" key="1">
    <source>
        <dbReference type="PROSITE" id="PS51186"/>
    </source>
</evidence>
<accession>A0ABW8T7Y9</accession>
<dbReference type="InterPro" id="IPR051531">
    <property type="entry name" value="N-acetyltransferase"/>
</dbReference>
<dbReference type="SUPFAM" id="SSF55729">
    <property type="entry name" value="Acyl-CoA N-acyltransferases (Nat)"/>
    <property type="match status" value="1"/>
</dbReference>
<dbReference type="Proteomes" id="UP001623591">
    <property type="component" value="Unassembled WGS sequence"/>
</dbReference>
<sequence length="156" mass="18478">MIETDRCILRCFEEKDLDSFMTYRNNEEWMKYQSFKNLTKDEYRKALLAPLNIENGIQLAIAYKANDNLLGDLYIVKNEKVISIGYTINPIYSRKGYILEVLKVILSKLKSCYSDCEIKAMIEKENIPSKNLLLKLGFIYEGWIEEWQEEVYIYTN</sequence>
<dbReference type="PANTHER" id="PTHR43792:SF1">
    <property type="entry name" value="N-ACETYLTRANSFERASE DOMAIN-CONTAINING PROTEIN"/>
    <property type="match status" value="1"/>
</dbReference>
<keyword evidence="3" id="KW-1185">Reference proteome</keyword>
<evidence type="ECO:0000313" key="2">
    <source>
        <dbReference type="EMBL" id="MFL0248608.1"/>
    </source>
</evidence>
<dbReference type="PROSITE" id="PS51186">
    <property type="entry name" value="GNAT"/>
    <property type="match status" value="1"/>
</dbReference>
<evidence type="ECO:0000313" key="3">
    <source>
        <dbReference type="Proteomes" id="UP001623591"/>
    </source>
</evidence>
<reference evidence="2 3" key="1">
    <citation type="submission" date="2024-11" db="EMBL/GenBank/DDBJ databases">
        <authorList>
            <person name="Heng Y.C."/>
            <person name="Lim A.C.H."/>
            <person name="Lee J.K.Y."/>
            <person name="Kittelmann S."/>
        </authorList>
    </citation>
    <scope>NUCLEOTIDE SEQUENCE [LARGE SCALE GENOMIC DNA]</scope>
    <source>
        <strain evidence="2 3">WILCCON 0185</strain>
    </source>
</reference>
<dbReference type="EC" id="2.3.-.-" evidence="2"/>
<dbReference type="Pfam" id="PF13302">
    <property type="entry name" value="Acetyltransf_3"/>
    <property type="match status" value="1"/>
</dbReference>
<feature type="domain" description="N-acetyltransferase" evidence="1">
    <location>
        <begin position="7"/>
        <end position="156"/>
    </location>
</feature>
<protein>
    <submittedName>
        <fullName evidence="2">GNAT family N-acetyltransferase</fullName>
        <ecNumber evidence="2">2.3.-.-</ecNumber>
    </submittedName>
</protein>
<dbReference type="RefSeq" id="WP_406771036.1">
    <property type="nucleotide sequence ID" value="NZ_JBJHZZ010000022.1"/>
</dbReference>
<comment type="caution">
    <text evidence="2">The sequence shown here is derived from an EMBL/GenBank/DDBJ whole genome shotgun (WGS) entry which is preliminary data.</text>
</comment>
<dbReference type="InterPro" id="IPR016181">
    <property type="entry name" value="Acyl_CoA_acyltransferase"/>
</dbReference>
<dbReference type="PANTHER" id="PTHR43792">
    <property type="entry name" value="GNAT FAMILY, PUTATIVE (AFU_ORTHOLOGUE AFUA_3G00765)-RELATED-RELATED"/>
    <property type="match status" value="1"/>
</dbReference>
<keyword evidence="2" id="KW-0012">Acyltransferase</keyword>
<gene>
    <name evidence="2" type="ORF">ACJDUG_16815</name>
</gene>
<keyword evidence="2" id="KW-0808">Transferase</keyword>
<dbReference type="Gene3D" id="3.40.630.30">
    <property type="match status" value="1"/>
</dbReference>
<dbReference type="GO" id="GO:0016746">
    <property type="term" value="F:acyltransferase activity"/>
    <property type="evidence" value="ECO:0007669"/>
    <property type="project" value="UniProtKB-KW"/>
</dbReference>